<dbReference type="SUPFAM" id="SSF51735">
    <property type="entry name" value="NAD(P)-binding Rossmann-fold domains"/>
    <property type="match status" value="1"/>
</dbReference>
<dbReference type="AlphaFoldDB" id="A0A6A6NXE0"/>
<evidence type="ECO:0000256" key="1">
    <source>
        <dbReference type="ARBA" id="ARBA00038048"/>
    </source>
</evidence>
<dbReference type="GO" id="GO:0009247">
    <property type="term" value="P:glycolipid biosynthetic process"/>
    <property type="evidence" value="ECO:0007669"/>
    <property type="project" value="TreeGrafter"/>
</dbReference>
<dbReference type="Pfam" id="PF03435">
    <property type="entry name" value="Sacchrp_dh_NADP"/>
    <property type="match status" value="1"/>
</dbReference>
<dbReference type="PANTHER" id="PTHR12286">
    <property type="entry name" value="SACCHAROPINE DEHYDROGENASE-LIKE OXIDOREDUCTASE"/>
    <property type="match status" value="1"/>
</dbReference>
<dbReference type="Proteomes" id="UP000799766">
    <property type="component" value="Unassembled WGS sequence"/>
</dbReference>
<gene>
    <name evidence="3" type="ORF">BDY21DRAFT_364583</name>
</gene>
<dbReference type="GO" id="GO:0005886">
    <property type="term" value="C:plasma membrane"/>
    <property type="evidence" value="ECO:0007669"/>
    <property type="project" value="TreeGrafter"/>
</dbReference>
<accession>A0A6A6NXE0</accession>
<name>A0A6A6NXE0_9PEZI</name>
<dbReference type="InterPro" id="IPR005097">
    <property type="entry name" value="Sacchrp_dh_NADP-bd"/>
</dbReference>
<comment type="similarity">
    <text evidence="1">Belongs to the saccharopine dehydrogenase family.</text>
</comment>
<protein>
    <recommendedName>
        <fullName evidence="2">Saccharopine dehydrogenase NADP binding domain-containing protein</fullName>
    </recommendedName>
</protein>
<dbReference type="OrthoDB" id="10268090at2759"/>
<evidence type="ECO:0000259" key="2">
    <source>
        <dbReference type="Pfam" id="PF03435"/>
    </source>
</evidence>
<keyword evidence="4" id="KW-1185">Reference proteome</keyword>
<dbReference type="EMBL" id="MU001683">
    <property type="protein sequence ID" value="KAF2456371.1"/>
    <property type="molecule type" value="Genomic_DNA"/>
</dbReference>
<evidence type="ECO:0000313" key="3">
    <source>
        <dbReference type="EMBL" id="KAF2456371.1"/>
    </source>
</evidence>
<dbReference type="InterPro" id="IPR036291">
    <property type="entry name" value="NAD(P)-bd_dom_sf"/>
</dbReference>
<dbReference type="GO" id="GO:0005811">
    <property type="term" value="C:lipid droplet"/>
    <property type="evidence" value="ECO:0007669"/>
    <property type="project" value="TreeGrafter"/>
</dbReference>
<dbReference type="PANTHER" id="PTHR12286:SF5">
    <property type="entry name" value="SACCHAROPINE DEHYDROGENASE-LIKE OXIDOREDUCTASE"/>
    <property type="match status" value="1"/>
</dbReference>
<reference evidence="3" key="1">
    <citation type="journal article" date="2020" name="Stud. Mycol.">
        <title>101 Dothideomycetes genomes: a test case for predicting lifestyles and emergence of pathogens.</title>
        <authorList>
            <person name="Haridas S."/>
            <person name="Albert R."/>
            <person name="Binder M."/>
            <person name="Bloem J."/>
            <person name="Labutti K."/>
            <person name="Salamov A."/>
            <person name="Andreopoulos B."/>
            <person name="Baker S."/>
            <person name="Barry K."/>
            <person name="Bills G."/>
            <person name="Bluhm B."/>
            <person name="Cannon C."/>
            <person name="Castanera R."/>
            <person name="Culley D."/>
            <person name="Daum C."/>
            <person name="Ezra D."/>
            <person name="Gonzalez J."/>
            <person name="Henrissat B."/>
            <person name="Kuo A."/>
            <person name="Liang C."/>
            <person name="Lipzen A."/>
            <person name="Lutzoni F."/>
            <person name="Magnuson J."/>
            <person name="Mondo S."/>
            <person name="Nolan M."/>
            <person name="Ohm R."/>
            <person name="Pangilinan J."/>
            <person name="Park H.-J."/>
            <person name="Ramirez L."/>
            <person name="Alfaro M."/>
            <person name="Sun H."/>
            <person name="Tritt A."/>
            <person name="Yoshinaga Y."/>
            <person name="Zwiers L.-H."/>
            <person name="Turgeon B."/>
            <person name="Goodwin S."/>
            <person name="Spatafora J."/>
            <person name="Crous P."/>
            <person name="Grigoriev I."/>
        </authorList>
    </citation>
    <scope>NUCLEOTIDE SEQUENCE</scope>
    <source>
        <strain evidence="3">ATCC 16933</strain>
    </source>
</reference>
<sequence length="433" mass="47187">MDTSTRQYELVLFGATGYTGKLCAEHIAKNLPTDLKWAIAGRNEKKLSEIAKELKSINSDRIQPEIEIAELNDTDLDALAKKTRVLLTTVGPYHKYGEHAFKACATNGTHYIDCTGEVPWLKDMIEKYEETAKSNGAILQLYFNAKMIPQCGIDSAPPDLLTYLLGTYLLQTHSAPLTTSTITAHRMKTAPSGGTLTTILTLTDTYPLRALRASTRPFALSPVQPASRAPRASAPLLERVLGVRRSADLGVLTAHPGARGDAAIVYRSWGLLDAGAYYAPRFAFSEWTTARGVLAGAAWHWGLLAGTLALALPPVRAVLRRLVAQPGQGPAREAAEREEMEYRGVGEGMRNEGEQVRKARATWRFKGGMYLLTGILMAEAAMVITRGKGTRAHEAGGGILTPAMLGEAFAERIRKVGIEVEVGDRFVEERARL</sequence>
<dbReference type="InterPro" id="IPR051276">
    <property type="entry name" value="Saccharopine_DH-like_oxidrdct"/>
</dbReference>
<proteinExistence type="inferred from homology"/>
<dbReference type="GO" id="GO:0005739">
    <property type="term" value="C:mitochondrion"/>
    <property type="evidence" value="ECO:0007669"/>
    <property type="project" value="TreeGrafter"/>
</dbReference>
<organism evidence="3 4">
    <name type="scientific">Lineolata rhizophorae</name>
    <dbReference type="NCBI Taxonomy" id="578093"/>
    <lineage>
        <taxon>Eukaryota</taxon>
        <taxon>Fungi</taxon>
        <taxon>Dikarya</taxon>
        <taxon>Ascomycota</taxon>
        <taxon>Pezizomycotina</taxon>
        <taxon>Dothideomycetes</taxon>
        <taxon>Dothideomycetes incertae sedis</taxon>
        <taxon>Lineolatales</taxon>
        <taxon>Lineolataceae</taxon>
        <taxon>Lineolata</taxon>
    </lineage>
</organism>
<feature type="domain" description="Saccharopine dehydrogenase NADP binding" evidence="2">
    <location>
        <begin position="11"/>
        <end position="138"/>
    </location>
</feature>
<evidence type="ECO:0000313" key="4">
    <source>
        <dbReference type="Proteomes" id="UP000799766"/>
    </source>
</evidence>
<dbReference type="Gene3D" id="3.40.50.720">
    <property type="entry name" value="NAD(P)-binding Rossmann-like Domain"/>
    <property type="match status" value="1"/>
</dbReference>